<keyword evidence="2" id="KW-0472">Membrane</keyword>
<proteinExistence type="predicted"/>
<feature type="domain" description="Phosphatidic acid phosphatase type 2/haloperoxidase" evidence="3">
    <location>
        <begin position="97"/>
        <end position="209"/>
    </location>
</feature>
<feature type="transmembrane region" description="Helical" evidence="2">
    <location>
        <begin position="138"/>
        <end position="157"/>
    </location>
</feature>
<feature type="transmembrane region" description="Helical" evidence="2">
    <location>
        <begin position="65"/>
        <end position="89"/>
    </location>
</feature>
<keyword evidence="2" id="KW-0812">Transmembrane</keyword>
<accession>A0ABT4T5U4</accession>
<dbReference type="SUPFAM" id="SSF48317">
    <property type="entry name" value="Acid phosphatase/Vanadium-dependent haloperoxidase"/>
    <property type="match status" value="1"/>
</dbReference>
<dbReference type="CDD" id="cd03392">
    <property type="entry name" value="PAP2_like_2"/>
    <property type="match status" value="1"/>
</dbReference>
<feature type="transmembrane region" description="Helical" evidence="2">
    <location>
        <begin position="194"/>
        <end position="215"/>
    </location>
</feature>
<feature type="transmembrane region" description="Helical" evidence="2">
    <location>
        <begin position="96"/>
        <end position="118"/>
    </location>
</feature>
<sequence>MATRLRGEHGLPIRLTIASVTVVTLTIPFMLLLVLAKLPLNPLDARVAHDLHVYARANPLVTDLLIVWTDVFGPWSWRAVVLVLAVWLWRRRREGAALWAVTTIVVGGLVGWLLKIIVDRARPSLPDPVALAPGMAFPSGHALHATLGAGILLLLALPHLPAWGRVAAWAGAVFMIVTVSYTRVALGVHWVSDVLGGVVLGVAVLAATVAAFETWRRQQGRRRASPHLEGVEPEAVRTGHDRY</sequence>
<keyword evidence="5" id="KW-1185">Reference proteome</keyword>
<keyword evidence="2" id="KW-1133">Transmembrane helix</keyword>
<dbReference type="InterPro" id="IPR036938">
    <property type="entry name" value="PAP2/HPO_sf"/>
</dbReference>
<evidence type="ECO:0000313" key="4">
    <source>
        <dbReference type="EMBL" id="MDA0644881.1"/>
    </source>
</evidence>
<comment type="caution">
    <text evidence="4">The sequence shown here is derived from an EMBL/GenBank/DDBJ whole genome shotgun (WGS) entry which is preliminary data.</text>
</comment>
<evidence type="ECO:0000313" key="5">
    <source>
        <dbReference type="Proteomes" id="UP001212498"/>
    </source>
</evidence>
<dbReference type="SMART" id="SM00014">
    <property type="entry name" value="acidPPc"/>
    <property type="match status" value="1"/>
</dbReference>
<feature type="region of interest" description="Disordered" evidence="1">
    <location>
        <begin position="223"/>
        <end position="243"/>
    </location>
</feature>
<dbReference type="InterPro" id="IPR000326">
    <property type="entry name" value="PAP2/HPO"/>
</dbReference>
<dbReference type="PANTHER" id="PTHR14969">
    <property type="entry name" value="SPHINGOSINE-1-PHOSPHATE PHOSPHOHYDROLASE"/>
    <property type="match status" value="1"/>
</dbReference>
<dbReference type="Pfam" id="PF01569">
    <property type="entry name" value="PAP2"/>
    <property type="match status" value="1"/>
</dbReference>
<evidence type="ECO:0000256" key="2">
    <source>
        <dbReference type="SAM" id="Phobius"/>
    </source>
</evidence>
<feature type="transmembrane region" description="Helical" evidence="2">
    <location>
        <begin position="166"/>
        <end position="188"/>
    </location>
</feature>
<evidence type="ECO:0000259" key="3">
    <source>
        <dbReference type="SMART" id="SM00014"/>
    </source>
</evidence>
<gene>
    <name evidence="4" type="ORF">OUY24_30010</name>
</gene>
<protein>
    <submittedName>
        <fullName evidence="4">Phosphatase PAP2 family protein</fullName>
    </submittedName>
</protein>
<evidence type="ECO:0000256" key="1">
    <source>
        <dbReference type="SAM" id="MobiDB-lite"/>
    </source>
</evidence>
<organism evidence="4 5">
    <name type="scientific">Nonomuraea ferruginea</name>
    <dbReference type="NCBI Taxonomy" id="46174"/>
    <lineage>
        <taxon>Bacteria</taxon>
        <taxon>Bacillati</taxon>
        <taxon>Actinomycetota</taxon>
        <taxon>Actinomycetes</taxon>
        <taxon>Streptosporangiales</taxon>
        <taxon>Streptosporangiaceae</taxon>
        <taxon>Nonomuraea</taxon>
    </lineage>
</organism>
<dbReference type="Proteomes" id="UP001212498">
    <property type="component" value="Unassembled WGS sequence"/>
</dbReference>
<name>A0ABT4T5U4_9ACTN</name>
<reference evidence="4 5" key="1">
    <citation type="submission" date="2022-11" db="EMBL/GenBank/DDBJ databases">
        <title>Nonomuraea corallina sp. nov., a new species of the genus Nonomuraea isolated from sea side sediment in Thai sea.</title>
        <authorList>
            <person name="Ngamcharungchit C."/>
            <person name="Matsumoto A."/>
            <person name="Suriyachadkun C."/>
            <person name="Panbangred W."/>
            <person name="Inahashi Y."/>
            <person name="Intra B."/>
        </authorList>
    </citation>
    <scope>NUCLEOTIDE SEQUENCE [LARGE SCALE GENOMIC DNA]</scope>
    <source>
        <strain evidence="4 5">DSM 43553</strain>
    </source>
</reference>
<dbReference type="PANTHER" id="PTHR14969:SF13">
    <property type="entry name" value="AT30094P"/>
    <property type="match status" value="1"/>
</dbReference>
<dbReference type="RefSeq" id="WP_261808980.1">
    <property type="nucleotide sequence ID" value="NZ_BAABFD010000042.1"/>
</dbReference>
<feature type="compositionally biased region" description="Basic and acidic residues" evidence="1">
    <location>
        <begin position="234"/>
        <end position="243"/>
    </location>
</feature>
<dbReference type="Gene3D" id="1.20.144.10">
    <property type="entry name" value="Phosphatidic acid phosphatase type 2/haloperoxidase"/>
    <property type="match status" value="2"/>
</dbReference>
<dbReference type="EMBL" id="JAPNUD010000113">
    <property type="protein sequence ID" value="MDA0644881.1"/>
    <property type="molecule type" value="Genomic_DNA"/>
</dbReference>
<feature type="transmembrane region" description="Helical" evidence="2">
    <location>
        <begin position="12"/>
        <end position="36"/>
    </location>
</feature>